<gene>
    <name evidence="2" type="ORF">LV83_02785</name>
</gene>
<sequence>MGSGFKIFWTDHALSELESTFKYLEDNWTEKELVKLGLKIEHTLELISKNPTIFQESPDKKGVRQAVVAKHNTMYYRIVKETIEILSFFSNRQSPSRRKF</sequence>
<reference evidence="2 3" key="1">
    <citation type="submission" date="2018-06" db="EMBL/GenBank/DDBJ databases">
        <title>Genomic Encyclopedia of Archaeal and Bacterial Type Strains, Phase II (KMG-II): from individual species to whole genera.</title>
        <authorList>
            <person name="Goeker M."/>
        </authorList>
    </citation>
    <scope>NUCLEOTIDE SEQUENCE [LARGE SCALE GENOMIC DNA]</scope>
    <source>
        <strain evidence="2 3">DSM 23446</strain>
    </source>
</reference>
<dbReference type="Pfam" id="PF05016">
    <property type="entry name" value="ParE_toxin"/>
    <property type="match status" value="1"/>
</dbReference>
<protein>
    <submittedName>
        <fullName evidence="2">Plasmid stabilization system protein ParE</fullName>
    </submittedName>
</protein>
<dbReference type="Gene3D" id="3.30.2310.20">
    <property type="entry name" value="RelE-like"/>
    <property type="match status" value="1"/>
</dbReference>
<evidence type="ECO:0000256" key="1">
    <source>
        <dbReference type="ARBA" id="ARBA00022649"/>
    </source>
</evidence>
<keyword evidence="3" id="KW-1185">Reference proteome</keyword>
<organism evidence="2 3">
    <name type="scientific">Algoriphagus yeomjeoni</name>
    <dbReference type="NCBI Taxonomy" id="291403"/>
    <lineage>
        <taxon>Bacteria</taxon>
        <taxon>Pseudomonadati</taxon>
        <taxon>Bacteroidota</taxon>
        <taxon>Cytophagia</taxon>
        <taxon>Cytophagales</taxon>
        <taxon>Cyclobacteriaceae</taxon>
        <taxon>Algoriphagus</taxon>
    </lineage>
</organism>
<evidence type="ECO:0000313" key="2">
    <source>
        <dbReference type="EMBL" id="RAI88485.1"/>
    </source>
</evidence>
<keyword evidence="1" id="KW-1277">Toxin-antitoxin system</keyword>
<dbReference type="RefSeq" id="WP_111612118.1">
    <property type="nucleotide sequence ID" value="NZ_QLLK01000007.1"/>
</dbReference>
<accession>A0A327P8A1</accession>
<dbReference type="InterPro" id="IPR035093">
    <property type="entry name" value="RelE/ParE_toxin_dom_sf"/>
</dbReference>
<name>A0A327P8A1_9BACT</name>
<evidence type="ECO:0000313" key="3">
    <source>
        <dbReference type="Proteomes" id="UP000249610"/>
    </source>
</evidence>
<dbReference type="Proteomes" id="UP000249610">
    <property type="component" value="Unassembled WGS sequence"/>
</dbReference>
<comment type="caution">
    <text evidence="2">The sequence shown here is derived from an EMBL/GenBank/DDBJ whole genome shotgun (WGS) entry which is preliminary data.</text>
</comment>
<dbReference type="InterPro" id="IPR007712">
    <property type="entry name" value="RelE/ParE_toxin"/>
</dbReference>
<proteinExistence type="predicted"/>
<dbReference type="AlphaFoldDB" id="A0A327P8A1"/>
<dbReference type="EMBL" id="QLLK01000007">
    <property type="protein sequence ID" value="RAI88485.1"/>
    <property type="molecule type" value="Genomic_DNA"/>
</dbReference>
<dbReference type="OrthoDB" id="1098070at2"/>